<proteinExistence type="predicted"/>
<dbReference type="Pfam" id="PF12680">
    <property type="entry name" value="SnoaL_2"/>
    <property type="match status" value="1"/>
</dbReference>
<comment type="caution">
    <text evidence="2">The sequence shown here is derived from an EMBL/GenBank/DDBJ whole genome shotgun (WGS) entry which is preliminary data.</text>
</comment>
<organism evidence="2 3">
    <name type="scientific">Serinibacter salmoneus</name>
    <dbReference type="NCBI Taxonomy" id="556530"/>
    <lineage>
        <taxon>Bacteria</taxon>
        <taxon>Bacillati</taxon>
        <taxon>Actinomycetota</taxon>
        <taxon>Actinomycetes</taxon>
        <taxon>Micrococcales</taxon>
        <taxon>Beutenbergiaceae</taxon>
        <taxon>Serinibacter</taxon>
    </lineage>
</organism>
<keyword evidence="3" id="KW-1185">Reference proteome</keyword>
<feature type="domain" description="SnoaL-like" evidence="1">
    <location>
        <begin position="11"/>
        <end position="122"/>
    </location>
</feature>
<evidence type="ECO:0000259" key="1">
    <source>
        <dbReference type="Pfam" id="PF12680"/>
    </source>
</evidence>
<gene>
    <name evidence="2" type="ORF">ATL40_1554</name>
</gene>
<protein>
    <submittedName>
        <fullName evidence="2">SnoaL-like protein</fullName>
    </submittedName>
</protein>
<dbReference type="EMBL" id="PDJD01000001">
    <property type="protein sequence ID" value="PFG19974.1"/>
    <property type="molecule type" value="Genomic_DNA"/>
</dbReference>
<dbReference type="SUPFAM" id="SSF54427">
    <property type="entry name" value="NTF2-like"/>
    <property type="match status" value="1"/>
</dbReference>
<dbReference type="Proteomes" id="UP000224915">
    <property type="component" value="Unassembled WGS sequence"/>
</dbReference>
<evidence type="ECO:0000313" key="3">
    <source>
        <dbReference type="Proteomes" id="UP000224915"/>
    </source>
</evidence>
<dbReference type="AlphaFoldDB" id="A0A2A9CZX9"/>
<dbReference type="InterPro" id="IPR032710">
    <property type="entry name" value="NTF2-like_dom_sf"/>
</dbReference>
<reference evidence="2 3" key="1">
    <citation type="submission" date="2017-10" db="EMBL/GenBank/DDBJ databases">
        <title>Sequencing the genomes of 1000 actinobacteria strains.</title>
        <authorList>
            <person name="Klenk H.-P."/>
        </authorList>
    </citation>
    <scope>NUCLEOTIDE SEQUENCE [LARGE SCALE GENOMIC DNA]</scope>
    <source>
        <strain evidence="2 3">DSM 21801</strain>
    </source>
</reference>
<dbReference type="Gene3D" id="3.10.450.50">
    <property type="match status" value="1"/>
</dbReference>
<dbReference type="InterPro" id="IPR037401">
    <property type="entry name" value="SnoaL-like"/>
</dbReference>
<sequence length="150" mass="16087">MSRTPAEHLHELHRALESGDHGEQLRHLFTPDAQTLERPNLLNPRGATTPLEAMLAASAAGAGLLAWQRYRTWDVIESGPTAIARATWNAEIAVDAGPFRAGQRLTAHLAQFVTIRDGAIAQIETYDCYEPFDGEGSSGGSADPADPADA</sequence>
<dbReference type="RefSeq" id="WP_098469022.1">
    <property type="nucleotide sequence ID" value="NZ_PDJD01000001.1"/>
</dbReference>
<dbReference type="OrthoDB" id="3475938at2"/>
<evidence type="ECO:0000313" key="2">
    <source>
        <dbReference type="EMBL" id="PFG19974.1"/>
    </source>
</evidence>
<name>A0A2A9CZX9_9MICO</name>
<accession>A0A2A9CZX9</accession>